<gene>
    <name evidence="1" type="ORF">ACFFVF_21070</name>
</gene>
<comment type="caution">
    <text evidence="1">The sequence shown here is derived from an EMBL/GenBank/DDBJ whole genome shotgun (WGS) entry which is preliminary data.</text>
</comment>
<evidence type="ECO:0000313" key="1">
    <source>
        <dbReference type="EMBL" id="MFB9099009.1"/>
    </source>
</evidence>
<reference evidence="1 2" key="1">
    <citation type="submission" date="2024-09" db="EMBL/GenBank/DDBJ databases">
        <authorList>
            <person name="Sun Q."/>
            <person name="Mori K."/>
        </authorList>
    </citation>
    <scope>NUCLEOTIDE SEQUENCE [LARGE SCALE GENOMIC DNA]</scope>
    <source>
        <strain evidence="1 2">CECT 7955</strain>
    </source>
</reference>
<dbReference type="RefSeq" id="WP_236452860.1">
    <property type="nucleotide sequence ID" value="NZ_CBCSGE010000039.1"/>
</dbReference>
<sequence>MFAETVHTIYKSLPDAERERFMVMMQKEMQAREKPKKKVRVSNVPTVEEYIDIAYAVMNRRKTSIKQ</sequence>
<name>A0ABV5GUD9_9FLAO</name>
<evidence type="ECO:0000313" key="2">
    <source>
        <dbReference type="Proteomes" id="UP001589607"/>
    </source>
</evidence>
<protein>
    <submittedName>
        <fullName evidence="1">Uncharacterized protein</fullName>
    </submittedName>
</protein>
<dbReference type="Proteomes" id="UP001589607">
    <property type="component" value="Unassembled WGS sequence"/>
</dbReference>
<proteinExistence type="predicted"/>
<organism evidence="1 2">
    <name type="scientific">Flavobacterium jumunjinense</name>
    <dbReference type="NCBI Taxonomy" id="998845"/>
    <lineage>
        <taxon>Bacteria</taxon>
        <taxon>Pseudomonadati</taxon>
        <taxon>Bacteroidota</taxon>
        <taxon>Flavobacteriia</taxon>
        <taxon>Flavobacteriales</taxon>
        <taxon>Flavobacteriaceae</taxon>
        <taxon>Flavobacterium</taxon>
    </lineage>
</organism>
<keyword evidence="2" id="KW-1185">Reference proteome</keyword>
<dbReference type="EMBL" id="JBHMEY010000100">
    <property type="protein sequence ID" value="MFB9099009.1"/>
    <property type="molecule type" value="Genomic_DNA"/>
</dbReference>
<accession>A0ABV5GUD9</accession>